<reference evidence="2" key="2">
    <citation type="submission" date="2025-09" db="UniProtKB">
        <authorList>
            <consortium name="Ensembl"/>
        </authorList>
    </citation>
    <scope>IDENTIFICATION</scope>
</reference>
<keyword evidence="1" id="KW-0472">Membrane</keyword>
<dbReference type="Ensembl" id="ENSMLET00000025718.1">
    <property type="protein sequence ID" value="ENSMLEP00000005270.1"/>
    <property type="gene ID" value="ENSMLEG00000023513.1"/>
</dbReference>
<proteinExistence type="predicted"/>
<gene>
    <name evidence="2" type="primary">TWF1</name>
</gene>
<evidence type="ECO:0000313" key="3">
    <source>
        <dbReference type="Proteomes" id="UP000233140"/>
    </source>
</evidence>
<dbReference type="GeneTree" id="ENSGT00530000063868"/>
<feature type="transmembrane region" description="Helical" evidence="1">
    <location>
        <begin position="68"/>
        <end position="86"/>
    </location>
</feature>
<keyword evidence="1" id="KW-1133">Transmembrane helix</keyword>
<evidence type="ECO:0000256" key="1">
    <source>
        <dbReference type="SAM" id="Phobius"/>
    </source>
</evidence>
<organism evidence="2 3">
    <name type="scientific">Mandrillus leucophaeus</name>
    <name type="common">Drill</name>
    <name type="synonym">Papio leucophaeus</name>
    <dbReference type="NCBI Taxonomy" id="9568"/>
    <lineage>
        <taxon>Eukaryota</taxon>
        <taxon>Metazoa</taxon>
        <taxon>Chordata</taxon>
        <taxon>Craniata</taxon>
        <taxon>Vertebrata</taxon>
        <taxon>Euteleostomi</taxon>
        <taxon>Mammalia</taxon>
        <taxon>Eutheria</taxon>
        <taxon>Euarchontoglires</taxon>
        <taxon>Primates</taxon>
        <taxon>Haplorrhini</taxon>
        <taxon>Catarrhini</taxon>
        <taxon>Cercopithecidae</taxon>
        <taxon>Cercopithecinae</taxon>
        <taxon>Mandrillus</taxon>
    </lineage>
</organism>
<sequence>MSHQTGIQASEDVKEIFARARNGKYRLLKISIENVSAPQSISNVSASISGMEITKQVIIKKKKKNNLFFHKLEVNLICFLFSAYVLKVPE</sequence>
<dbReference type="Gene3D" id="3.40.20.10">
    <property type="entry name" value="Severin"/>
    <property type="match status" value="1"/>
</dbReference>
<keyword evidence="1" id="KW-0812">Transmembrane</keyword>
<dbReference type="AlphaFoldDB" id="A0A2K5XPQ5"/>
<accession>A0A2K5XPQ5</accession>
<evidence type="ECO:0000313" key="2">
    <source>
        <dbReference type="Ensembl" id="ENSMLEP00000005270.1"/>
    </source>
</evidence>
<name>A0A2K5XPQ5_MANLE</name>
<dbReference type="Proteomes" id="UP000233140">
    <property type="component" value="Unassembled WGS sequence"/>
</dbReference>
<protein>
    <submittedName>
        <fullName evidence="2">Twinfilin actin binding protein 1</fullName>
    </submittedName>
</protein>
<reference evidence="2" key="1">
    <citation type="submission" date="2025-08" db="UniProtKB">
        <authorList>
            <consortium name="Ensembl"/>
        </authorList>
    </citation>
    <scope>IDENTIFICATION</scope>
</reference>
<dbReference type="InterPro" id="IPR029006">
    <property type="entry name" value="ADF-H/Gelsolin-like_dom_sf"/>
</dbReference>
<keyword evidence="3" id="KW-1185">Reference proteome</keyword>